<dbReference type="Pfam" id="PF03466">
    <property type="entry name" value="LysR_substrate"/>
    <property type="match status" value="1"/>
</dbReference>
<feature type="domain" description="HTH lysR-type" evidence="5">
    <location>
        <begin position="1"/>
        <end position="48"/>
    </location>
</feature>
<protein>
    <submittedName>
        <fullName evidence="6">LysR family transcriptional regulator</fullName>
    </submittedName>
</protein>
<dbReference type="Pfam" id="PF00126">
    <property type="entry name" value="HTH_1"/>
    <property type="match status" value="1"/>
</dbReference>
<sequence>MNLQQLKVFVLAVDLQKLYLVAEKLQITQPTVTFHLNKLQDDLGVSLFKTKSYHVIKLTEAGKDLYHYALQVNALSVEIHSLMDEHKGMKAGRLSIGSTHTPATYMIPPLLREWRQTYPDLSLYLDVRPAPYILEQLKNFEIDIGIISHIHMEDPDLISEPLVKDDLVIILAADHPLALVEEITPDQLTGYPFVSHEEGSISRKLVDDWVQQQDIVLDIVMEVSSSEALKAAVRHGIGYGMVSETSVKAEEQEGSLVVKPIPYWLPKRYIYAVKHKKKLIGPAQHLFWRKLEHAFRSQVPTY</sequence>
<dbReference type="RefSeq" id="WP_262688278.1">
    <property type="nucleotide sequence ID" value="NZ_JAOQIO010000121.1"/>
</dbReference>
<dbReference type="InterPro" id="IPR036388">
    <property type="entry name" value="WH-like_DNA-bd_sf"/>
</dbReference>
<dbReference type="SUPFAM" id="SSF53850">
    <property type="entry name" value="Periplasmic binding protein-like II"/>
    <property type="match status" value="1"/>
</dbReference>
<evidence type="ECO:0000256" key="4">
    <source>
        <dbReference type="ARBA" id="ARBA00023163"/>
    </source>
</evidence>
<dbReference type="Gene3D" id="1.10.10.10">
    <property type="entry name" value="Winged helix-like DNA-binding domain superfamily/Winged helix DNA-binding domain"/>
    <property type="match status" value="1"/>
</dbReference>
<dbReference type="PROSITE" id="PS50931">
    <property type="entry name" value="HTH_LYSR"/>
    <property type="match status" value="1"/>
</dbReference>
<evidence type="ECO:0000313" key="6">
    <source>
        <dbReference type="EMBL" id="MCU6797499.1"/>
    </source>
</evidence>
<evidence type="ECO:0000256" key="1">
    <source>
        <dbReference type="ARBA" id="ARBA00009437"/>
    </source>
</evidence>
<comment type="caution">
    <text evidence="6">The sequence shown here is derived from an EMBL/GenBank/DDBJ whole genome shotgun (WGS) entry which is preliminary data.</text>
</comment>
<keyword evidence="2" id="KW-0805">Transcription regulation</keyword>
<proteinExistence type="inferred from homology"/>
<dbReference type="Gene3D" id="3.40.190.290">
    <property type="match status" value="1"/>
</dbReference>
<reference evidence="6 7" key="1">
    <citation type="submission" date="2022-09" db="EMBL/GenBank/DDBJ databases">
        <authorList>
            <person name="Han X.L."/>
            <person name="Wang Q."/>
            <person name="Lu T."/>
        </authorList>
    </citation>
    <scope>NUCLEOTIDE SEQUENCE [LARGE SCALE GENOMIC DNA]</scope>
    <source>
        <strain evidence="6 7">WQ 127069</strain>
    </source>
</reference>
<dbReference type="EMBL" id="JAOQIO010000121">
    <property type="protein sequence ID" value="MCU6797499.1"/>
    <property type="molecule type" value="Genomic_DNA"/>
</dbReference>
<keyword evidence="4" id="KW-0804">Transcription</keyword>
<keyword evidence="3" id="KW-0238">DNA-binding</keyword>
<comment type="similarity">
    <text evidence="1">Belongs to the LysR transcriptional regulatory family.</text>
</comment>
<dbReference type="PANTHER" id="PTHR30126">
    <property type="entry name" value="HTH-TYPE TRANSCRIPTIONAL REGULATOR"/>
    <property type="match status" value="1"/>
</dbReference>
<gene>
    <name evidence="6" type="ORF">OB236_35780</name>
</gene>
<dbReference type="InterPro" id="IPR000847">
    <property type="entry name" value="LysR_HTH_N"/>
</dbReference>
<evidence type="ECO:0000259" key="5">
    <source>
        <dbReference type="PROSITE" id="PS50931"/>
    </source>
</evidence>
<evidence type="ECO:0000256" key="2">
    <source>
        <dbReference type="ARBA" id="ARBA00023015"/>
    </source>
</evidence>
<name>A0ABT2UV04_9BACL</name>
<dbReference type="InterPro" id="IPR036390">
    <property type="entry name" value="WH_DNA-bd_sf"/>
</dbReference>
<keyword evidence="7" id="KW-1185">Reference proteome</keyword>
<evidence type="ECO:0000313" key="7">
    <source>
        <dbReference type="Proteomes" id="UP001652445"/>
    </source>
</evidence>
<accession>A0ABT2UV04</accession>
<dbReference type="SUPFAM" id="SSF46785">
    <property type="entry name" value="Winged helix' DNA-binding domain"/>
    <property type="match status" value="1"/>
</dbReference>
<evidence type="ECO:0000256" key="3">
    <source>
        <dbReference type="ARBA" id="ARBA00023125"/>
    </source>
</evidence>
<dbReference type="InterPro" id="IPR005119">
    <property type="entry name" value="LysR_subst-bd"/>
</dbReference>
<organism evidence="6 7">
    <name type="scientific">Paenibacillus baimaensis</name>
    <dbReference type="NCBI Taxonomy" id="2982185"/>
    <lineage>
        <taxon>Bacteria</taxon>
        <taxon>Bacillati</taxon>
        <taxon>Bacillota</taxon>
        <taxon>Bacilli</taxon>
        <taxon>Bacillales</taxon>
        <taxon>Paenibacillaceae</taxon>
        <taxon>Paenibacillus</taxon>
    </lineage>
</organism>
<dbReference type="Proteomes" id="UP001652445">
    <property type="component" value="Unassembled WGS sequence"/>
</dbReference>
<dbReference type="PANTHER" id="PTHR30126:SF40">
    <property type="entry name" value="HTH-TYPE TRANSCRIPTIONAL REGULATOR GLTR"/>
    <property type="match status" value="1"/>
</dbReference>